<dbReference type="SUPFAM" id="SSF53187">
    <property type="entry name" value="Zn-dependent exopeptidases"/>
    <property type="match status" value="1"/>
</dbReference>
<keyword evidence="1" id="KW-0378">Hydrolase</keyword>
<name>A0A9X4RH04_9ACTN</name>
<proteinExistence type="predicted"/>
<comment type="caution">
    <text evidence="3">The sequence shown here is derived from an EMBL/GenBank/DDBJ whole genome shotgun (WGS) entry which is preliminary data.</text>
</comment>
<dbReference type="Gene3D" id="3.40.630.40">
    <property type="entry name" value="Zn-dependent exopeptidases"/>
    <property type="match status" value="1"/>
</dbReference>
<dbReference type="EMBL" id="JANRHA010000004">
    <property type="protein sequence ID" value="MDG3014571.1"/>
    <property type="molecule type" value="Genomic_DNA"/>
</dbReference>
<dbReference type="SUPFAM" id="SSF47090">
    <property type="entry name" value="PGBD-like"/>
    <property type="match status" value="2"/>
</dbReference>
<dbReference type="GO" id="GO:0030288">
    <property type="term" value="C:outer membrane-bounded periplasmic space"/>
    <property type="evidence" value="ECO:0007669"/>
    <property type="project" value="TreeGrafter"/>
</dbReference>
<dbReference type="InterPro" id="IPR002477">
    <property type="entry name" value="Peptidoglycan-bd-like"/>
</dbReference>
<dbReference type="PANTHER" id="PTHR30404">
    <property type="entry name" value="N-ACETYLMURAMOYL-L-ALANINE AMIDASE"/>
    <property type="match status" value="1"/>
</dbReference>
<dbReference type="PANTHER" id="PTHR30404:SF0">
    <property type="entry name" value="N-ACETYLMURAMOYL-L-ALANINE AMIDASE AMIC"/>
    <property type="match status" value="1"/>
</dbReference>
<dbReference type="GO" id="GO:0008745">
    <property type="term" value="F:N-acetylmuramoyl-L-alanine amidase activity"/>
    <property type="evidence" value="ECO:0007669"/>
    <property type="project" value="InterPro"/>
</dbReference>
<evidence type="ECO:0000313" key="3">
    <source>
        <dbReference type="EMBL" id="MDG3014571.1"/>
    </source>
</evidence>
<organism evidence="3 4">
    <name type="scientific">Speluncibacter jeojiensis</name>
    <dbReference type="NCBI Taxonomy" id="2710754"/>
    <lineage>
        <taxon>Bacteria</taxon>
        <taxon>Bacillati</taxon>
        <taxon>Actinomycetota</taxon>
        <taxon>Actinomycetes</taxon>
        <taxon>Mycobacteriales</taxon>
        <taxon>Speluncibacteraceae</taxon>
        <taxon>Speluncibacter</taxon>
    </lineage>
</organism>
<evidence type="ECO:0000259" key="2">
    <source>
        <dbReference type="SMART" id="SM00646"/>
    </source>
</evidence>
<dbReference type="AlphaFoldDB" id="A0A9X4RH04"/>
<keyword evidence="4" id="KW-1185">Reference proteome</keyword>
<dbReference type="CDD" id="cd02696">
    <property type="entry name" value="MurNAc-LAA"/>
    <property type="match status" value="1"/>
</dbReference>
<dbReference type="Proteomes" id="UP001152755">
    <property type="component" value="Unassembled WGS sequence"/>
</dbReference>
<dbReference type="InterPro" id="IPR002508">
    <property type="entry name" value="MurNAc-LAA_cat"/>
</dbReference>
<dbReference type="Pfam" id="PF01471">
    <property type="entry name" value="PG_binding_1"/>
    <property type="match status" value="2"/>
</dbReference>
<reference evidence="3" key="1">
    <citation type="submission" date="2022-08" db="EMBL/GenBank/DDBJ databases">
        <title>Genome analysis of Corynebacteriales strain.</title>
        <authorList>
            <person name="Lee S.D."/>
        </authorList>
    </citation>
    <scope>NUCLEOTIDE SEQUENCE</scope>
    <source>
        <strain evidence="3">D3-21</strain>
    </source>
</reference>
<dbReference type="Gene3D" id="1.10.101.10">
    <property type="entry name" value="PGBD-like superfamily/PGBD"/>
    <property type="match status" value="2"/>
</dbReference>
<evidence type="ECO:0000256" key="1">
    <source>
        <dbReference type="ARBA" id="ARBA00022801"/>
    </source>
</evidence>
<dbReference type="SMART" id="SM00646">
    <property type="entry name" value="Ami_3"/>
    <property type="match status" value="1"/>
</dbReference>
<evidence type="ECO:0000313" key="4">
    <source>
        <dbReference type="Proteomes" id="UP001152755"/>
    </source>
</evidence>
<accession>A0A9X4RH04</accession>
<dbReference type="InterPro" id="IPR036365">
    <property type="entry name" value="PGBD-like_sf"/>
</dbReference>
<dbReference type="RefSeq" id="WP_277831029.1">
    <property type="nucleotide sequence ID" value="NZ_JAAIVF010000001.1"/>
</dbReference>
<dbReference type="GO" id="GO:0009253">
    <property type="term" value="P:peptidoglycan catabolic process"/>
    <property type="evidence" value="ECO:0007669"/>
    <property type="project" value="InterPro"/>
</dbReference>
<dbReference type="InterPro" id="IPR050695">
    <property type="entry name" value="N-acetylmuramoyl_amidase_3"/>
</dbReference>
<protein>
    <submittedName>
        <fullName evidence="3">N-acetylmuramoyl-L-alanine amidase</fullName>
    </submittedName>
</protein>
<gene>
    <name evidence="3" type="ORF">NVS88_08365</name>
</gene>
<sequence length="393" mass="42228">MQPLRLGDHGTAVAEIRSILAGLGLLPAAGQVEAGDRAWADSGSHFDAALDMAVRAFQQQRGLRVDGLVDETTYRSIKEASYRLGARMLVYQLSAPQYGDDVATLQGRLQELGFYHGLVDGYFGPVTHQGLSSYQREFGLASDGICGPATLRSLEYLGTRVTGGSPHAIREVEAVRRSGPQLTGKRIVIDPALGGEHQGLLLPGADGPISEADVLWDLGNRLEGRMAATGMETLLSRSQHSCPSTTTRAETANQFDADLVISLHCATSTSSAANGVASFHFGNAHGSTSMIGSILSGFIQREIVARVPLQDCRSHGRTWDMLRLTKMPTVQVEIGYLTNTSDVNVLSNPRSRDIMAEAILIAVKRLYLLGKDDQPTGTYTFAELLAEELSTAD</sequence>
<dbReference type="Pfam" id="PF01520">
    <property type="entry name" value="Amidase_3"/>
    <property type="match status" value="1"/>
</dbReference>
<dbReference type="InterPro" id="IPR036366">
    <property type="entry name" value="PGBDSf"/>
</dbReference>
<feature type="domain" description="MurNAc-LAA" evidence="2">
    <location>
        <begin position="249"/>
        <end position="364"/>
    </location>
</feature>